<dbReference type="EMBL" id="JAFLEQ010000016">
    <property type="protein sequence ID" value="MBN9644753.1"/>
    <property type="molecule type" value="Genomic_DNA"/>
</dbReference>
<dbReference type="Proteomes" id="UP000664332">
    <property type="component" value="Unassembled WGS sequence"/>
</dbReference>
<dbReference type="RefSeq" id="WP_207279231.1">
    <property type="nucleotide sequence ID" value="NZ_JAFLEQ010000016.1"/>
</dbReference>
<proteinExistence type="predicted"/>
<dbReference type="AlphaFoldDB" id="A0A939IY48"/>
<name>A0A939IY48_9CORY</name>
<sequence length="62" mass="7012">MGKKKIAKARQKLAKGKVKKKCCRSKPRCITCPVVVKRLEKASAMDLPDKKFALVLDDARRK</sequence>
<keyword evidence="2" id="KW-1185">Reference proteome</keyword>
<organism evidence="1 2">
    <name type="scientific">Corynebacterium mendelii</name>
    <dbReference type="NCBI Taxonomy" id="2765362"/>
    <lineage>
        <taxon>Bacteria</taxon>
        <taxon>Bacillati</taxon>
        <taxon>Actinomycetota</taxon>
        <taxon>Actinomycetes</taxon>
        <taxon>Mycobacteriales</taxon>
        <taxon>Corynebacteriaceae</taxon>
        <taxon>Corynebacterium</taxon>
    </lineage>
</organism>
<protein>
    <submittedName>
        <fullName evidence="1">Uncharacterized protein</fullName>
    </submittedName>
</protein>
<evidence type="ECO:0000313" key="2">
    <source>
        <dbReference type="Proteomes" id="UP000664332"/>
    </source>
</evidence>
<gene>
    <name evidence="1" type="ORF">JZY06_09050</name>
</gene>
<evidence type="ECO:0000313" key="1">
    <source>
        <dbReference type="EMBL" id="MBN9644753.1"/>
    </source>
</evidence>
<comment type="caution">
    <text evidence="1">The sequence shown here is derived from an EMBL/GenBank/DDBJ whole genome shotgun (WGS) entry which is preliminary data.</text>
</comment>
<reference evidence="1" key="1">
    <citation type="submission" date="2021-03" db="EMBL/GenBank/DDBJ databases">
        <authorList>
            <person name="Sun Q."/>
        </authorList>
    </citation>
    <scope>NUCLEOTIDE SEQUENCE</scope>
    <source>
        <strain evidence="1">CCM 8862</strain>
    </source>
</reference>
<accession>A0A939IY48</accession>